<evidence type="ECO:0000256" key="3">
    <source>
        <dbReference type="SAM" id="MobiDB-lite"/>
    </source>
</evidence>
<comment type="similarity">
    <text evidence="2">Belongs to the SAP domain-containing ribonucleoprotein family.</text>
</comment>
<dbReference type="InterPro" id="IPR003034">
    <property type="entry name" value="SAP_dom"/>
</dbReference>
<dbReference type="Gene3D" id="1.10.720.30">
    <property type="entry name" value="SAP domain"/>
    <property type="match status" value="2"/>
</dbReference>
<dbReference type="GO" id="GO:0016973">
    <property type="term" value="P:poly(A)+ mRNA export from nucleus"/>
    <property type="evidence" value="ECO:0007669"/>
    <property type="project" value="TreeGrafter"/>
</dbReference>
<dbReference type="InterPro" id="IPR052240">
    <property type="entry name" value="SAP_domain_ribonucleoprotein"/>
</dbReference>
<feature type="compositionally biased region" description="Acidic residues" evidence="3">
    <location>
        <begin position="189"/>
        <end position="210"/>
    </location>
</feature>
<gene>
    <name evidence="5" type="ORF">SMAR0320_LOCUS16030</name>
</gene>
<reference evidence="5" key="1">
    <citation type="submission" date="2021-01" db="EMBL/GenBank/DDBJ databases">
        <authorList>
            <person name="Corre E."/>
            <person name="Pelletier E."/>
            <person name="Niang G."/>
            <person name="Scheremetjew M."/>
            <person name="Finn R."/>
            <person name="Kale V."/>
            <person name="Holt S."/>
            <person name="Cochrane G."/>
            <person name="Meng A."/>
            <person name="Brown T."/>
            <person name="Cohen L."/>
        </authorList>
    </citation>
    <scope>NUCLEOTIDE SEQUENCE</scope>
    <source>
        <strain evidence="5">SM1012Den-03</strain>
    </source>
</reference>
<evidence type="ECO:0000313" key="5">
    <source>
        <dbReference type="EMBL" id="CAD9617122.1"/>
    </source>
</evidence>
<dbReference type="PANTHER" id="PTHR46551:SF1">
    <property type="entry name" value="SAP DOMAIN-CONTAINING RIBONUCLEOPROTEIN"/>
    <property type="match status" value="1"/>
</dbReference>
<organism evidence="5">
    <name type="scientific">Skeletonema marinoi</name>
    <dbReference type="NCBI Taxonomy" id="267567"/>
    <lineage>
        <taxon>Eukaryota</taxon>
        <taxon>Sar</taxon>
        <taxon>Stramenopiles</taxon>
        <taxon>Ochrophyta</taxon>
        <taxon>Bacillariophyta</taxon>
        <taxon>Coscinodiscophyceae</taxon>
        <taxon>Thalassiosirophycidae</taxon>
        <taxon>Thalassiosirales</taxon>
        <taxon>Skeletonemataceae</taxon>
        <taxon>Skeletonema</taxon>
        <taxon>Skeletonema marinoi-dohrnii complex</taxon>
    </lineage>
</organism>
<evidence type="ECO:0000259" key="4">
    <source>
        <dbReference type="PROSITE" id="PS50800"/>
    </source>
</evidence>
<evidence type="ECO:0000256" key="1">
    <source>
        <dbReference type="ARBA" id="ARBA00022553"/>
    </source>
</evidence>
<sequence>MIMTQEKCQHSSSTITQTCVGKTMQGNTMRRLLAACTETHRATIGVTHELAKKKHEKDRKRESQKEQTEKDGGKNFEAMLLPKLRELCGEKGLIKGGKKADVIKRLRDHIENEMRAEPAPAEETMDDAKDDEDEEEVAEEEEEKDESTFDKMRNEQLKALCREYGLRVGGNRSVLLSRLRDYHKIFMTTEDESEESASGDEEEDDDEAEEMERSHLNEEDMVAMYGSEDDSGDLSNVDN</sequence>
<name>A0A7S2LXB4_9STRA</name>
<feature type="compositionally biased region" description="Acidic residues" evidence="3">
    <location>
        <begin position="123"/>
        <end position="145"/>
    </location>
</feature>
<evidence type="ECO:0000256" key="2">
    <source>
        <dbReference type="ARBA" id="ARBA00046328"/>
    </source>
</evidence>
<dbReference type="InterPro" id="IPR036361">
    <property type="entry name" value="SAP_dom_sf"/>
</dbReference>
<dbReference type="PROSITE" id="PS50800">
    <property type="entry name" value="SAP"/>
    <property type="match status" value="2"/>
</dbReference>
<dbReference type="SMART" id="SM00513">
    <property type="entry name" value="SAP"/>
    <property type="match status" value="2"/>
</dbReference>
<feature type="region of interest" description="Disordered" evidence="3">
    <location>
        <begin position="50"/>
        <end position="76"/>
    </location>
</feature>
<protein>
    <recommendedName>
        <fullName evidence="4">SAP domain-containing protein</fullName>
    </recommendedName>
</protein>
<feature type="domain" description="SAP" evidence="4">
    <location>
        <begin position="149"/>
        <end position="183"/>
    </location>
</feature>
<dbReference type="SUPFAM" id="SSF68906">
    <property type="entry name" value="SAP domain"/>
    <property type="match status" value="2"/>
</dbReference>
<dbReference type="GO" id="GO:0005634">
    <property type="term" value="C:nucleus"/>
    <property type="evidence" value="ECO:0007669"/>
    <property type="project" value="TreeGrafter"/>
</dbReference>
<dbReference type="Pfam" id="PF02037">
    <property type="entry name" value="SAP"/>
    <property type="match status" value="2"/>
</dbReference>
<keyword evidence="1" id="KW-0597">Phosphoprotein</keyword>
<feature type="domain" description="SAP" evidence="4">
    <location>
        <begin position="76"/>
        <end position="110"/>
    </location>
</feature>
<feature type="region of interest" description="Disordered" evidence="3">
    <location>
        <begin position="111"/>
        <end position="151"/>
    </location>
</feature>
<dbReference type="EMBL" id="HBGZ01022353">
    <property type="protein sequence ID" value="CAD9617122.1"/>
    <property type="molecule type" value="Transcribed_RNA"/>
</dbReference>
<feature type="compositionally biased region" description="Basic and acidic residues" evidence="3">
    <location>
        <begin position="59"/>
        <end position="74"/>
    </location>
</feature>
<proteinExistence type="inferred from homology"/>
<dbReference type="PANTHER" id="PTHR46551">
    <property type="entry name" value="SAP DOMAIN-CONTAINING RIBONUCLEOPROTEIN"/>
    <property type="match status" value="1"/>
</dbReference>
<feature type="region of interest" description="Disordered" evidence="3">
    <location>
        <begin position="187"/>
        <end position="239"/>
    </location>
</feature>
<accession>A0A7S2LXB4</accession>
<dbReference type="AlphaFoldDB" id="A0A7S2LXB4"/>